<name>A0AAV6HZS4_9ERIC</name>
<organism evidence="1 2">
    <name type="scientific">Rhododendron griersonianum</name>
    <dbReference type="NCBI Taxonomy" id="479676"/>
    <lineage>
        <taxon>Eukaryota</taxon>
        <taxon>Viridiplantae</taxon>
        <taxon>Streptophyta</taxon>
        <taxon>Embryophyta</taxon>
        <taxon>Tracheophyta</taxon>
        <taxon>Spermatophyta</taxon>
        <taxon>Magnoliopsida</taxon>
        <taxon>eudicotyledons</taxon>
        <taxon>Gunneridae</taxon>
        <taxon>Pentapetalae</taxon>
        <taxon>asterids</taxon>
        <taxon>Ericales</taxon>
        <taxon>Ericaceae</taxon>
        <taxon>Ericoideae</taxon>
        <taxon>Rhodoreae</taxon>
        <taxon>Rhododendron</taxon>
    </lineage>
</organism>
<reference evidence="1" key="1">
    <citation type="submission" date="2020-08" db="EMBL/GenBank/DDBJ databases">
        <title>Plant Genome Project.</title>
        <authorList>
            <person name="Zhang R.-G."/>
        </authorList>
    </citation>
    <scope>NUCLEOTIDE SEQUENCE</scope>
    <source>
        <strain evidence="1">WSP0</strain>
        <tissue evidence="1">Leaf</tissue>
    </source>
</reference>
<sequence length="56" mass="6160">MSPFHTSSCSPHSLFGGIANGTDSDNILVQKQRKQIRNKLLTNACQYLKNIQGANL</sequence>
<comment type="caution">
    <text evidence="1">The sequence shown here is derived from an EMBL/GenBank/DDBJ whole genome shotgun (WGS) entry which is preliminary data.</text>
</comment>
<dbReference type="Proteomes" id="UP000823749">
    <property type="component" value="Chromosome 12"/>
</dbReference>
<evidence type="ECO:0000313" key="1">
    <source>
        <dbReference type="EMBL" id="KAG5520835.1"/>
    </source>
</evidence>
<gene>
    <name evidence="1" type="ORF">RHGRI_033414</name>
</gene>
<accession>A0AAV6HZS4</accession>
<dbReference type="AlphaFoldDB" id="A0AAV6HZS4"/>
<dbReference type="EMBL" id="JACTNZ010000012">
    <property type="protein sequence ID" value="KAG5520835.1"/>
    <property type="molecule type" value="Genomic_DNA"/>
</dbReference>
<evidence type="ECO:0008006" key="3">
    <source>
        <dbReference type="Google" id="ProtNLM"/>
    </source>
</evidence>
<protein>
    <recommendedName>
        <fullName evidence="3">BHLH domain-containing protein</fullName>
    </recommendedName>
</protein>
<proteinExistence type="predicted"/>
<keyword evidence="2" id="KW-1185">Reference proteome</keyword>
<evidence type="ECO:0000313" key="2">
    <source>
        <dbReference type="Proteomes" id="UP000823749"/>
    </source>
</evidence>